<dbReference type="EMBL" id="FQVK01000005">
    <property type="protein sequence ID" value="SHE61323.1"/>
    <property type="molecule type" value="Genomic_DNA"/>
</dbReference>
<evidence type="ECO:0000259" key="1">
    <source>
        <dbReference type="Pfam" id="PF11716"/>
    </source>
</evidence>
<dbReference type="Gene3D" id="1.20.120.450">
    <property type="entry name" value="dinb family like domain"/>
    <property type="match status" value="1"/>
</dbReference>
<feature type="domain" description="Mycothiol-dependent maleylpyruvate isomerase metal-binding" evidence="1">
    <location>
        <begin position="9"/>
        <end position="143"/>
    </location>
</feature>
<dbReference type="RefSeq" id="WP_149774973.1">
    <property type="nucleotide sequence ID" value="NZ_FQVK01000005.1"/>
</dbReference>
<evidence type="ECO:0000313" key="2">
    <source>
        <dbReference type="EMBL" id="SHE61323.1"/>
    </source>
</evidence>
<reference evidence="2 3" key="1">
    <citation type="submission" date="2016-11" db="EMBL/GenBank/DDBJ databases">
        <authorList>
            <person name="Varghese N."/>
            <person name="Submissions S."/>
        </authorList>
    </citation>
    <scope>NUCLEOTIDE SEQUENCE [LARGE SCALE GENOMIC DNA]</scope>
    <source>
        <strain evidence="2 3">DSM 29341</strain>
    </source>
</reference>
<sequence>MDQAADFFEECQVLDHALAGLGTSDWRTVTQFKGWTIDDVLVHLHFWNQMADLSQRDPDAFDARVRQVMPRIQAEGFRATENAAIPERGHDLRLAWRDLYTRMAYCWALLDPKARVKWVGPDMSVRSSMTARQMETWAHGQEVFDILGLTRPETDRIRNIVVLGVNTFGWTFTVHGRPVPPVAPHLRLTAPSGALWEFGAPGADLIEGPAVDFSRVVTQTRNVADTGLSVQGPVAQEWMAIAQCFAGAPETPPPPGARHRVGH</sequence>
<keyword evidence="3" id="KW-1185">Reference proteome</keyword>
<dbReference type="SUPFAM" id="SSF109854">
    <property type="entry name" value="DinB/YfiT-like putative metalloenzymes"/>
    <property type="match status" value="1"/>
</dbReference>
<organism evidence="2 3">
    <name type="scientific">Ruegeria intermedia</name>
    <dbReference type="NCBI Taxonomy" id="996115"/>
    <lineage>
        <taxon>Bacteria</taxon>
        <taxon>Pseudomonadati</taxon>
        <taxon>Pseudomonadota</taxon>
        <taxon>Alphaproteobacteria</taxon>
        <taxon>Rhodobacterales</taxon>
        <taxon>Roseobacteraceae</taxon>
        <taxon>Ruegeria</taxon>
    </lineage>
</organism>
<name>A0A1M4UXG0_9RHOB</name>
<dbReference type="InterPro" id="IPR034660">
    <property type="entry name" value="DinB/YfiT-like"/>
</dbReference>
<evidence type="ECO:0000313" key="3">
    <source>
        <dbReference type="Proteomes" id="UP000325134"/>
    </source>
</evidence>
<dbReference type="Proteomes" id="UP000325134">
    <property type="component" value="Unassembled WGS sequence"/>
</dbReference>
<dbReference type="InterPro" id="IPR017518">
    <property type="entry name" value="CHP03084"/>
</dbReference>
<dbReference type="AlphaFoldDB" id="A0A1M4UXG0"/>
<proteinExistence type="predicted"/>
<dbReference type="Pfam" id="PF11716">
    <property type="entry name" value="MDMPI_N"/>
    <property type="match status" value="1"/>
</dbReference>
<protein>
    <submittedName>
        <fullName evidence="2">TIGR03084 family protein</fullName>
    </submittedName>
</protein>
<dbReference type="InterPro" id="IPR024344">
    <property type="entry name" value="MDMPI_metal-binding"/>
</dbReference>
<dbReference type="NCBIfam" id="TIGR03083">
    <property type="entry name" value="maleylpyruvate isomerase family mycothiol-dependent enzyme"/>
    <property type="match status" value="1"/>
</dbReference>
<dbReference type="GO" id="GO:0046872">
    <property type="term" value="F:metal ion binding"/>
    <property type="evidence" value="ECO:0007669"/>
    <property type="project" value="InterPro"/>
</dbReference>
<dbReference type="InterPro" id="IPR017517">
    <property type="entry name" value="Maleyloyr_isom"/>
</dbReference>
<gene>
    <name evidence="2" type="ORF">SAMN05444279_10532</name>
</gene>
<dbReference type="NCBIfam" id="TIGR03084">
    <property type="entry name" value="TIGR03084 family metal-binding protein"/>
    <property type="match status" value="1"/>
</dbReference>
<accession>A0A1M4UXG0</accession>
<dbReference type="OrthoDB" id="113180at2"/>